<accession>A0A9X0AUN8</accession>
<dbReference type="InterPro" id="IPR013087">
    <property type="entry name" value="Znf_C2H2_type"/>
</dbReference>
<reference evidence="5" key="1">
    <citation type="submission" date="2022-11" db="EMBL/GenBank/DDBJ databases">
        <title>Genome Resource of Sclerotinia nivalis Strain SnTB1, a Plant Pathogen Isolated from American Ginseng.</title>
        <authorList>
            <person name="Fan S."/>
        </authorList>
    </citation>
    <scope>NUCLEOTIDE SEQUENCE</scope>
    <source>
        <strain evidence="5">SnTB1</strain>
    </source>
</reference>
<keyword evidence="3" id="KW-0812">Transmembrane</keyword>
<comment type="caution">
    <text evidence="5">The sequence shown here is derived from an EMBL/GenBank/DDBJ whole genome shotgun (WGS) entry which is preliminary data.</text>
</comment>
<evidence type="ECO:0000256" key="2">
    <source>
        <dbReference type="SAM" id="MobiDB-lite"/>
    </source>
</evidence>
<keyword evidence="3" id="KW-1133">Transmembrane helix</keyword>
<dbReference type="PROSITE" id="PS50157">
    <property type="entry name" value="ZINC_FINGER_C2H2_2"/>
    <property type="match status" value="1"/>
</dbReference>
<dbReference type="GO" id="GO:0008270">
    <property type="term" value="F:zinc ion binding"/>
    <property type="evidence" value="ECO:0007669"/>
    <property type="project" value="UniProtKB-KW"/>
</dbReference>
<evidence type="ECO:0000259" key="4">
    <source>
        <dbReference type="PROSITE" id="PS50157"/>
    </source>
</evidence>
<dbReference type="OrthoDB" id="3921198at2759"/>
<organism evidence="5 6">
    <name type="scientific">Sclerotinia nivalis</name>
    <dbReference type="NCBI Taxonomy" id="352851"/>
    <lineage>
        <taxon>Eukaryota</taxon>
        <taxon>Fungi</taxon>
        <taxon>Dikarya</taxon>
        <taxon>Ascomycota</taxon>
        <taxon>Pezizomycotina</taxon>
        <taxon>Leotiomycetes</taxon>
        <taxon>Helotiales</taxon>
        <taxon>Sclerotiniaceae</taxon>
        <taxon>Sclerotinia</taxon>
    </lineage>
</organism>
<keyword evidence="6" id="KW-1185">Reference proteome</keyword>
<evidence type="ECO:0000256" key="3">
    <source>
        <dbReference type="SAM" id="Phobius"/>
    </source>
</evidence>
<keyword evidence="1" id="KW-0479">Metal-binding</keyword>
<evidence type="ECO:0000313" key="5">
    <source>
        <dbReference type="EMBL" id="KAJ8068919.1"/>
    </source>
</evidence>
<feature type="compositionally biased region" description="Basic and acidic residues" evidence="2">
    <location>
        <begin position="49"/>
        <end position="60"/>
    </location>
</feature>
<evidence type="ECO:0000313" key="6">
    <source>
        <dbReference type="Proteomes" id="UP001152300"/>
    </source>
</evidence>
<feature type="transmembrane region" description="Helical" evidence="3">
    <location>
        <begin position="542"/>
        <end position="561"/>
    </location>
</feature>
<dbReference type="EMBL" id="JAPEIS010000002">
    <property type="protein sequence ID" value="KAJ8068919.1"/>
    <property type="molecule type" value="Genomic_DNA"/>
</dbReference>
<feature type="compositionally biased region" description="Polar residues" evidence="2">
    <location>
        <begin position="103"/>
        <end position="142"/>
    </location>
</feature>
<dbReference type="Proteomes" id="UP001152300">
    <property type="component" value="Unassembled WGS sequence"/>
</dbReference>
<keyword evidence="1" id="KW-0863">Zinc-finger</keyword>
<keyword evidence="3" id="KW-0472">Membrane</keyword>
<proteinExistence type="predicted"/>
<gene>
    <name evidence="5" type="ORF">OCU04_002600</name>
</gene>
<protein>
    <recommendedName>
        <fullName evidence="4">C2H2-type domain-containing protein</fullName>
    </recommendedName>
</protein>
<dbReference type="AlphaFoldDB" id="A0A9X0AUN8"/>
<feature type="compositionally biased region" description="Low complexity" evidence="2">
    <location>
        <begin position="31"/>
        <end position="43"/>
    </location>
</feature>
<feature type="transmembrane region" description="Helical" evidence="3">
    <location>
        <begin position="508"/>
        <end position="530"/>
    </location>
</feature>
<sequence length="604" mass="66711">MYSRPHTHLRPPPSRPRLHQQGLSIRPPHSPSLSRQTSSSSSSQPAADVIKKPIPPDKVQRASKLYSEFRMTEGLAQRSDDPNATSPSSIGSFGISGLPGPLTNGSGSSQAKTAQSFDATPSDWSSVMSFDPDSQYSGQSGKNKAVSYQGHSVPQRTRKKFDPVSRAKTALIRYLGACQSCKERSVPCPLEHHDIESLVHAHQSSSITQETDSQYCNTTSPTYELEIANTPSGQATPVTSHEKYELQGIGGSFGVAPEIPCDRELIFSPVDMESSHDQNLWGSSASIDVAARATAHYSLVQNGGQFPLGVWDDSTFKCYYLDGECQQSFMDEEALQAHFETAHFEFNRINPCRRYICTQCCFVNATLVCNCGGTVKMFICGNYIRTAQLPPEPPARQPYCYTEFDTPTIFSGPSYAYSDFEQGLGLNVNEAQNFDNSVNTGLYGVGSSIYPDPNAGILGAYTYDSTQPGGNRYNRNAWMLTQRPNKAAVIPIRHRAVKFGQASKQQKFLVFILLSLMLILTGIQLVHWIISTTSKIDQFLPSMPTLGFIGFLVSFATTWATRHIHSIHKAKKYKMHRCPLHAFTPLADQYGQRVPPILVHKRVS</sequence>
<evidence type="ECO:0000256" key="1">
    <source>
        <dbReference type="PROSITE-ProRule" id="PRU00042"/>
    </source>
</evidence>
<name>A0A9X0AUN8_9HELO</name>
<keyword evidence="1" id="KW-0862">Zinc</keyword>
<feature type="region of interest" description="Disordered" evidence="2">
    <location>
        <begin position="1"/>
        <end position="162"/>
    </location>
</feature>
<feature type="domain" description="C2H2-type" evidence="4">
    <location>
        <begin position="316"/>
        <end position="343"/>
    </location>
</feature>
<feature type="compositionally biased region" description="Low complexity" evidence="2">
    <location>
        <begin position="86"/>
        <end position="102"/>
    </location>
</feature>